<comment type="caution">
    <text evidence="4">The sequence shown here is derived from an EMBL/GenBank/DDBJ whole genome shotgun (WGS) entry which is preliminary data.</text>
</comment>
<comment type="subcellular location">
    <subcellularLocation>
        <location evidence="1">Periplasm</location>
    </subcellularLocation>
</comment>
<evidence type="ECO:0000256" key="2">
    <source>
        <dbReference type="ARBA" id="ARBA00005695"/>
    </source>
</evidence>
<dbReference type="Pfam" id="PF00496">
    <property type="entry name" value="SBP_bac_5"/>
    <property type="match status" value="1"/>
</dbReference>
<dbReference type="EMBL" id="JBHUFA010000001">
    <property type="protein sequence ID" value="MFD1694808.1"/>
    <property type="molecule type" value="Genomic_DNA"/>
</dbReference>
<dbReference type="PANTHER" id="PTHR30290:SF62">
    <property type="entry name" value="OLIGOPEPTIDE ABC TRANSPORTER, PERIPLASMIC OLIGOPEPTIDE-BINDING PROTEIN"/>
    <property type="match status" value="1"/>
</dbReference>
<comment type="similarity">
    <text evidence="2">Belongs to the bacterial solute-binding protein 5 family.</text>
</comment>
<keyword evidence="5" id="KW-1185">Reference proteome</keyword>
<dbReference type="RefSeq" id="WP_377174916.1">
    <property type="nucleotide sequence ID" value="NZ_JBHUFA010000001.1"/>
</dbReference>
<dbReference type="Gene3D" id="3.40.190.10">
    <property type="entry name" value="Periplasmic binding protein-like II"/>
    <property type="match status" value="1"/>
</dbReference>
<dbReference type="Gene3D" id="3.10.105.10">
    <property type="entry name" value="Dipeptide-binding Protein, Domain 3"/>
    <property type="match status" value="1"/>
</dbReference>
<protein>
    <submittedName>
        <fullName evidence="4">ABC transporter substrate-binding protein</fullName>
    </submittedName>
</protein>
<name>A0ABW4JVU0_9HYPH</name>
<dbReference type="PANTHER" id="PTHR30290">
    <property type="entry name" value="PERIPLASMIC BINDING COMPONENT OF ABC TRANSPORTER"/>
    <property type="match status" value="1"/>
</dbReference>
<reference evidence="5" key="1">
    <citation type="journal article" date="2019" name="Int. J. Syst. Evol. Microbiol.">
        <title>The Global Catalogue of Microorganisms (GCM) 10K type strain sequencing project: providing services to taxonomists for standard genome sequencing and annotation.</title>
        <authorList>
            <consortium name="The Broad Institute Genomics Platform"/>
            <consortium name="The Broad Institute Genome Sequencing Center for Infectious Disease"/>
            <person name="Wu L."/>
            <person name="Ma J."/>
        </authorList>
    </citation>
    <scope>NUCLEOTIDE SEQUENCE [LARGE SCALE GENOMIC DNA]</scope>
    <source>
        <strain evidence="5">JCM 3369</strain>
    </source>
</reference>
<dbReference type="Proteomes" id="UP001597327">
    <property type="component" value="Unassembled WGS sequence"/>
</dbReference>
<dbReference type="InterPro" id="IPR000914">
    <property type="entry name" value="SBP_5_dom"/>
</dbReference>
<evidence type="ECO:0000313" key="4">
    <source>
        <dbReference type="EMBL" id="MFD1694808.1"/>
    </source>
</evidence>
<proteinExistence type="inferred from homology"/>
<accession>A0ABW4JVU0</accession>
<dbReference type="CDD" id="cd08500">
    <property type="entry name" value="PBP2_NikA_DppA_OppA_like_4"/>
    <property type="match status" value="1"/>
</dbReference>
<evidence type="ECO:0000256" key="1">
    <source>
        <dbReference type="ARBA" id="ARBA00004418"/>
    </source>
</evidence>
<evidence type="ECO:0000259" key="3">
    <source>
        <dbReference type="Pfam" id="PF00496"/>
    </source>
</evidence>
<evidence type="ECO:0000313" key="5">
    <source>
        <dbReference type="Proteomes" id="UP001597327"/>
    </source>
</evidence>
<organism evidence="4 5">
    <name type="scientific">Roseibium aestuarii</name>
    <dbReference type="NCBI Taxonomy" id="2600299"/>
    <lineage>
        <taxon>Bacteria</taxon>
        <taxon>Pseudomonadati</taxon>
        <taxon>Pseudomonadota</taxon>
        <taxon>Alphaproteobacteria</taxon>
        <taxon>Hyphomicrobiales</taxon>
        <taxon>Stappiaceae</taxon>
        <taxon>Roseibium</taxon>
    </lineage>
</organism>
<gene>
    <name evidence="4" type="ORF">ACFSC7_04715</name>
</gene>
<dbReference type="InterPro" id="IPR039424">
    <property type="entry name" value="SBP_5"/>
</dbReference>
<dbReference type="SUPFAM" id="SSF53850">
    <property type="entry name" value="Periplasmic binding protein-like II"/>
    <property type="match status" value="1"/>
</dbReference>
<sequence length="636" mass="70808">MTMRLLSRFLSRSALLALPVMAGLGGVSPVLALDLQETPGLAAGLPPVGERVPAEPLIVDLEAKGRKTGVMGGTIETMIGRSKDVRLINAWGYARLVGYDKDLNLVPDILADVTVEEGRIFTLRTRKGHKWSDGAPFGAEDLRYYYEDVALNEELNPAGLPPFLLVDGEKPVFEVLDETTVRYTWSKPNPMFLPELAKARPPFIYRPAHYLKPFHGKYGDAAEIAKLAEQQKVRGWAPLHNALDDMYGAQNPDEPSLQPWVRAAGDNDRRFSLERNAFYHRVDAAGHQLPYVDRVVMTVADGKLIPAKTQAGEADLQARNLSFSDITVLKQGEAAQGYVTALWANSKGSEMSILPNLTVKDPVWRELLRDTRFRHALSLGIDRTMINRTLYFGLGKPGNDTVLPASPLFKPEYRTSWADYDPAKANALLDEIGLTQRNGEGTRLMADGRPLEIIIETAGEDSAQVDALELVSETWKELGIRLFIKPSQRDILRERSITGELVMSVWSGMENGIPTADMPPEDLAPVHGEVLSWFGWGDYWETKGAGGEKPDWQPAIRLMDLYQNWLVSTSSDERRAIWDEMLAIHAEETIRIGLVAEVPQPVVVKGLENVPLTAFYGWDPGAHFGLHRMDEFFFAK</sequence>
<feature type="domain" description="Solute-binding protein family 5" evidence="3">
    <location>
        <begin position="105"/>
        <end position="511"/>
    </location>
</feature>